<comment type="caution">
    <text evidence="1">The sequence shown here is derived from an EMBL/GenBank/DDBJ whole genome shotgun (WGS) entry which is preliminary data.</text>
</comment>
<organism evidence="1 2">
    <name type="scientific">Segniliparus rugosus (strain ATCC BAA-974 / DSM 45345 / CCUG 50838 / CIP 108380 / JCM 13579 / CDC 945)</name>
    <dbReference type="NCBI Taxonomy" id="679197"/>
    <lineage>
        <taxon>Bacteria</taxon>
        <taxon>Bacillati</taxon>
        <taxon>Actinomycetota</taxon>
        <taxon>Actinomycetes</taxon>
        <taxon>Mycobacteriales</taxon>
        <taxon>Segniliparaceae</taxon>
        <taxon>Segniliparus</taxon>
    </lineage>
</organism>
<dbReference type="STRING" id="679197.HMPREF9336_03364"/>
<dbReference type="RefSeq" id="WP_007472320.1">
    <property type="nucleotide sequence ID" value="NZ_KI391953.1"/>
</dbReference>
<dbReference type="Proteomes" id="UP000004816">
    <property type="component" value="Unassembled WGS sequence"/>
</dbReference>
<dbReference type="AlphaFoldDB" id="E5XV42"/>
<sequence>MIEPIAPSPSDEAPWTVRLAYWYIGKRTSGAALARGYREPHLSSAAEHSFLYPPMAEDSLAAFAD</sequence>
<name>E5XV42_SEGRC</name>
<evidence type="ECO:0000313" key="2">
    <source>
        <dbReference type="Proteomes" id="UP000004816"/>
    </source>
</evidence>
<gene>
    <name evidence="1" type="ORF">HMPREF9336_03364</name>
</gene>
<dbReference type="EMBL" id="ACZI02000001">
    <property type="protein sequence ID" value="EFV11747.1"/>
    <property type="molecule type" value="Genomic_DNA"/>
</dbReference>
<reference evidence="1 2" key="1">
    <citation type="journal article" date="2011" name="Stand. Genomic Sci.">
        <title>High quality draft genome sequence of Segniliparus rugosus CDC 945(T)= (ATCC BAA-974(T)).</title>
        <authorList>
            <person name="Earl A.M."/>
            <person name="Desjardins C.A."/>
            <person name="Fitzgerald M.G."/>
            <person name="Arachchi H.M."/>
            <person name="Zeng Q."/>
            <person name="Mehta T."/>
            <person name="Griggs A."/>
            <person name="Birren B.W."/>
            <person name="Toney N.C."/>
            <person name="Carr J."/>
            <person name="Posey J."/>
            <person name="Butler W.R."/>
        </authorList>
    </citation>
    <scope>NUCLEOTIDE SEQUENCE [LARGE SCALE GENOMIC DNA]</scope>
    <source>
        <strain evidence="2">ATCC BAA-974 / DSM 45345 / CCUG 50838 / CIP 108380 / JCM 13579 / CDC 945</strain>
    </source>
</reference>
<dbReference type="HOGENOM" id="CLU_2847379_0_0_11"/>
<protein>
    <submittedName>
        <fullName evidence="1">Uncharacterized protein</fullName>
    </submittedName>
</protein>
<accession>E5XV42</accession>
<keyword evidence="2" id="KW-1185">Reference proteome</keyword>
<proteinExistence type="predicted"/>
<evidence type="ECO:0000313" key="1">
    <source>
        <dbReference type="EMBL" id="EFV11747.1"/>
    </source>
</evidence>